<evidence type="ECO:0000313" key="2">
    <source>
        <dbReference type="EMBL" id="GAA3785091.1"/>
    </source>
</evidence>
<dbReference type="EMBL" id="BAABBI010000002">
    <property type="protein sequence ID" value="GAA3785091.1"/>
    <property type="molecule type" value="Genomic_DNA"/>
</dbReference>
<evidence type="ECO:0000256" key="1">
    <source>
        <dbReference type="SAM" id="SignalP"/>
    </source>
</evidence>
<proteinExistence type="predicted"/>
<evidence type="ECO:0000313" key="3">
    <source>
        <dbReference type="Proteomes" id="UP001501456"/>
    </source>
</evidence>
<name>A0ABP7H750_9FLAO</name>
<organism evidence="2 3">
    <name type="scientific">Corallibacter vietnamensis</name>
    <dbReference type="NCBI Taxonomy" id="904130"/>
    <lineage>
        <taxon>Bacteria</taxon>
        <taxon>Pseudomonadati</taxon>
        <taxon>Bacteroidota</taxon>
        <taxon>Flavobacteriia</taxon>
        <taxon>Flavobacteriales</taxon>
        <taxon>Flavobacteriaceae</taxon>
        <taxon>Corallibacter</taxon>
    </lineage>
</organism>
<protein>
    <recommendedName>
        <fullName evidence="4">Membrane metalloprotease</fullName>
    </recommendedName>
</protein>
<feature type="chain" id="PRO_5046691681" description="Membrane metalloprotease" evidence="1">
    <location>
        <begin position="24"/>
        <end position="256"/>
    </location>
</feature>
<comment type="caution">
    <text evidence="2">The sequence shown here is derived from an EMBL/GenBank/DDBJ whole genome shotgun (WGS) entry which is preliminary data.</text>
</comment>
<evidence type="ECO:0008006" key="4">
    <source>
        <dbReference type="Google" id="ProtNLM"/>
    </source>
</evidence>
<sequence length="256" mass="27770">MKLNYIFYLFLSLLVLSCSDDDASNSNILTGRLANQLSAGQSSNDLLSANRFTSMVVEVVYVEGFEPTQAAINHFTSFLEDRTFKPDGITVEKRAIASPGLASYTINDIIAIEDANRTRFNTENQIAVWAFFADAESASNSGSGVVLGTAYRNTSFVIFEETISSFSDEPLEPSRNVLESVVIEHEFGHILGLTNLGAPLQSNHEDGAHPKHCNVEDCLMYWTAETGSGIIDMVSGGNIPTLDAQCIADLQANGGR</sequence>
<accession>A0ABP7H750</accession>
<dbReference type="RefSeq" id="WP_344729397.1">
    <property type="nucleotide sequence ID" value="NZ_BAABBI010000002.1"/>
</dbReference>
<dbReference type="SUPFAM" id="SSF55486">
    <property type="entry name" value="Metalloproteases ('zincins'), catalytic domain"/>
    <property type="match status" value="1"/>
</dbReference>
<keyword evidence="3" id="KW-1185">Reference proteome</keyword>
<gene>
    <name evidence="2" type="ORF">GCM10022271_16910</name>
</gene>
<feature type="signal peptide" evidence="1">
    <location>
        <begin position="1"/>
        <end position="23"/>
    </location>
</feature>
<reference evidence="3" key="1">
    <citation type="journal article" date="2019" name="Int. J. Syst. Evol. Microbiol.">
        <title>The Global Catalogue of Microorganisms (GCM) 10K type strain sequencing project: providing services to taxonomists for standard genome sequencing and annotation.</title>
        <authorList>
            <consortium name="The Broad Institute Genomics Platform"/>
            <consortium name="The Broad Institute Genome Sequencing Center for Infectious Disease"/>
            <person name="Wu L."/>
            <person name="Ma J."/>
        </authorList>
    </citation>
    <scope>NUCLEOTIDE SEQUENCE [LARGE SCALE GENOMIC DNA]</scope>
    <source>
        <strain evidence="3">JCM 17525</strain>
    </source>
</reference>
<keyword evidence="1" id="KW-0732">Signal</keyword>
<dbReference type="PROSITE" id="PS51257">
    <property type="entry name" value="PROKAR_LIPOPROTEIN"/>
    <property type="match status" value="1"/>
</dbReference>
<dbReference type="Proteomes" id="UP001501456">
    <property type="component" value="Unassembled WGS sequence"/>
</dbReference>